<evidence type="ECO:0000256" key="6">
    <source>
        <dbReference type="ARBA" id="ARBA00022825"/>
    </source>
</evidence>
<dbReference type="Gene3D" id="2.120.10.60">
    <property type="entry name" value="Tricorn protease N-terminal domain"/>
    <property type="match status" value="1"/>
</dbReference>
<dbReference type="Proteomes" id="UP001589858">
    <property type="component" value="Unassembled WGS sequence"/>
</dbReference>
<dbReference type="Gene3D" id="2.120.10.30">
    <property type="entry name" value="TolB, C-terminal domain"/>
    <property type="match status" value="1"/>
</dbReference>
<evidence type="ECO:0000256" key="2">
    <source>
        <dbReference type="ARBA" id="ARBA00008524"/>
    </source>
</evidence>
<dbReference type="PANTHER" id="PTHR43253:SF1">
    <property type="entry name" value="TRICORN PROTEASE HOMOLOG 2-RELATED"/>
    <property type="match status" value="1"/>
</dbReference>
<comment type="caution">
    <text evidence="7">The sequence shown here is derived from an EMBL/GenBank/DDBJ whole genome shotgun (WGS) entry which is preliminary data.</text>
</comment>
<dbReference type="InterPro" id="IPR011042">
    <property type="entry name" value="6-blade_b-propeller_TolB-like"/>
</dbReference>
<keyword evidence="3" id="KW-0963">Cytoplasm</keyword>
<evidence type="ECO:0000256" key="3">
    <source>
        <dbReference type="ARBA" id="ARBA00022490"/>
    </source>
</evidence>
<dbReference type="Pfam" id="PF26549">
    <property type="entry name" value="Tricorn_N"/>
    <property type="match status" value="1"/>
</dbReference>
<proteinExistence type="inferred from homology"/>
<comment type="subcellular location">
    <subcellularLocation>
        <location evidence="1">Cytoplasm</location>
    </subcellularLocation>
</comment>
<keyword evidence="4" id="KW-0645">Protease</keyword>
<keyword evidence="8" id="KW-1185">Reference proteome</keyword>
<name>A0ABV6SER2_9SPHN</name>
<sequence>MLAFSASYGGDVDVYVMSTAGGQPRRLTFDGAADEVVGWSADGRDVHFRSTRDTFYPQYGLPRVFAVARDGGPARALPYPVAYTVAANPEGGDVALEPMQYINLSWKNYRGGDQRRILLVDPQTLAQRDLPGPLGNDHDPMWFAGQLYFISDRDGRSSLYRFDPATKAVTRLFDPGPWDIKDAALGPGGIVFSQLDGVSLLDLATGSVTKLAIRPIGDLPRAMPSAVDLAGEIMDAAVSDAGEAAFEAHGRILTVDEQNRVQVFGDSGHTERSPSFSRPGLVGAFSDASGINQLVLRDTGSGKQSAGTSFRDSAYFSAPTWSPDGRRVAFLDLMQNV</sequence>
<evidence type="ECO:0000256" key="1">
    <source>
        <dbReference type="ARBA" id="ARBA00004496"/>
    </source>
</evidence>
<organism evidence="7 8">
    <name type="scientific">Novosphingobium clariflavum</name>
    <dbReference type="NCBI Taxonomy" id="2029884"/>
    <lineage>
        <taxon>Bacteria</taxon>
        <taxon>Pseudomonadati</taxon>
        <taxon>Pseudomonadota</taxon>
        <taxon>Alphaproteobacteria</taxon>
        <taxon>Sphingomonadales</taxon>
        <taxon>Sphingomonadaceae</taxon>
        <taxon>Novosphingobium</taxon>
    </lineage>
</organism>
<accession>A0ABV6SER2</accession>
<dbReference type="InterPro" id="IPR011659">
    <property type="entry name" value="WD40"/>
</dbReference>
<dbReference type="PANTHER" id="PTHR43253">
    <property type="entry name" value="TRICORN PROTEASE HOMOLOG 2-RELATED"/>
    <property type="match status" value="1"/>
</dbReference>
<protein>
    <submittedName>
        <fullName evidence="7">Uncharacterized protein</fullName>
    </submittedName>
</protein>
<gene>
    <name evidence="7" type="ORF">ACFFF8_24500</name>
</gene>
<evidence type="ECO:0000256" key="4">
    <source>
        <dbReference type="ARBA" id="ARBA00022670"/>
    </source>
</evidence>
<reference evidence="7 8" key="1">
    <citation type="submission" date="2024-09" db="EMBL/GenBank/DDBJ databases">
        <authorList>
            <person name="Sun Q."/>
            <person name="Mori K."/>
        </authorList>
    </citation>
    <scope>NUCLEOTIDE SEQUENCE [LARGE SCALE GENOMIC DNA]</scope>
    <source>
        <strain evidence="7 8">CICC 11035S</strain>
    </source>
</reference>
<dbReference type="Pfam" id="PF07676">
    <property type="entry name" value="PD40"/>
    <property type="match status" value="1"/>
</dbReference>
<evidence type="ECO:0000256" key="5">
    <source>
        <dbReference type="ARBA" id="ARBA00022801"/>
    </source>
</evidence>
<evidence type="ECO:0000313" key="8">
    <source>
        <dbReference type="Proteomes" id="UP001589858"/>
    </source>
</evidence>
<keyword evidence="6" id="KW-0720">Serine protease</keyword>
<dbReference type="SUPFAM" id="SSF69304">
    <property type="entry name" value="Tricorn protease N-terminal domain"/>
    <property type="match status" value="2"/>
</dbReference>
<dbReference type="InterPro" id="IPR012393">
    <property type="entry name" value="Tricorn_protease"/>
</dbReference>
<evidence type="ECO:0000313" key="7">
    <source>
        <dbReference type="EMBL" id="MFC0687754.1"/>
    </source>
</evidence>
<dbReference type="EMBL" id="JBHLTM010000093">
    <property type="protein sequence ID" value="MFC0687754.1"/>
    <property type="molecule type" value="Genomic_DNA"/>
</dbReference>
<keyword evidence="5" id="KW-0378">Hydrolase</keyword>
<dbReference type="RefSeq" id="WP_379489458.1">
    <property type="nucleotide sequence ID" value="NZ_JBHLTM010000093.1"/>
</dbReference>
<comment type="similarity">
    <text evidence="2">Belongs to the peptidase S41B family.</text>
</comment>